<reference evidence="2" key="1">
    <citation type="submission" date="2016-10" db="EMBL/GenBank/DDBJ databases">
        <authorList>
            <person name="Varghese N."/>
            <person name="Submissions S."/>
        </authorList>
    </citation>
    <scope>NUCLEOTIDE SEQUENCE [LARGE SCALE GENOMIC DNA]</scope>
    <source>
        <strain evidence="2">Nl14</strain>
    </source>
</reference>
<organism evidence="1 2">
    <name type="scientific">Nitrosospira multiformis</name>
    <dbReference type="NCBI Taxonomy" id="1231"/>
    <lineage>
        <taxon>Bacteria</taxon>
        <taxon>Pseudomonadati</taxon>
        <taxon>Pseudomonadota</taxon>
        <taxon>Betaproteobacteria</taxon>
        <taxon>Nitrosomonadales</taxon>
        <taxon>Nitrosomonadaceae</taxon>
        <taxon>Nitrosospira</taxon>
    </lineage>
</organism>
<evidence type="ECO:0000313" key="2">
    <source>
        <dbReference type="Proteomes" id="UP000182649"/>
    </source>
</evidence>
<protein>
    <submittedName>
        <fullName evidence="1">Uncharacterized protein</fullName>
    </submittedName>
</protein>
<accession>A0A1I7GYC5</accession>
<name>A0A1I7GYC5_9PROT</name>
<evidence type="ECO:0000313" key="1">
    <source>
        <dbReference type="EMBL" id="SFU53464.1"/>
    </source>
</evidence>
<gene>
    <name evidence="1" type="ORF">SAMN05216417_10690</name>
</gene>
<sequence length="65" mass="7578">MLQEGDLLIVCIAYQQTYPQQLWTIGKAITTSRFFRNFRVKDMATKIDIQFYSDARDALLKAMAE</sequence>
<dbReference type="Proteomes" id="UP000182649">
    <property type="component" value="Unassembled WGS sequence"/>
</dbReference>
<dbReference type="EMBL" id="FPBZ01000006">
    <property type="protein sequence ID" value="SFU53464.1"/>
    <property type="molecule type" value="Genomic_DNA"/>
</dbReference>
<dbReference type="AlphaFoldDB" id="A0A1I7GYC5"/>
<proteinExistence type="predicted"/>